<sequence length="44" mass="4922">MIVAVLSIALVWTIIHNLIPMEQNSHLQTVDGDEISLSDYKGKK</sequence>
<comment type="caution">
    <text evidence="1">The sequence shown here is derived from an EMBL/GenBank/DDBJ whole genome shotgun (WGS) entry which is preliminary data.</text>
</comment>
<dbReference type="EMBL" id="FMIK01000015">
    <property type="protein sequence ID" value="SCL84674.1"/>
    <property type="molecule type" value="Genomic_DNA"/>
</dbReference>
<evidence type="ECO:0000313" key="1">
    <source>
        <dbReference type="EMBL" id="SCL84674.1"/>
    </source>
</evidence>
<name>A0AAX2CCP5_9BACI</name>
<dbReference type="Proteomes" id="UP000242164">
    <property type="component" value="Unassembled WGS sequence"/>
</dbReference>
<proteinExistence type="predicted"/>
<accession>A0AAX2CCP5</accession>
<gene>
    <name evidence="1" type="ORF">BCB44BAC_00603</name>
</gene>
<organism evidence="1 2">
    <name type="scientific">Bacillus cytotoxicus</name>
    <dbReference type="NCBI Taxonomy" id="580165"/>
    <lineage>
        <taxon>Bacteria</taxon>
        <taxon>Bacillati</taxon>
        <taxon>Bacillota</taxon>
        <taxon>Bacilli</taxon>
        <taxon>Bacillales</taxon>
        <taxon>Bacillaceae</taxon>
        <taxon>Bacillus</taxon>
        <taxon>Bacillus cereus group</taxon>
    </lineage>
</organism>
<dbReference type="AlphaFoldDB" id="A0AAX2CCP5"/>
<reference evidence="1 2" key="1">
    <citation type="submission" date="2016-08" db="EMBL/GenBank/DDBJ databases">
        <authorList>
            <person name="Loux V."/>
            <person name="Rue O."/>
        </authorList>
    </citation>
    <scope>NUCLEOTIDE SEQUENCE [LARGE SCALE GENOMIC DNA]</scope>
    <source>
        <strain evidence="1 2">AFSSA_08CEB44bac</strain>
    </source>
</reference>
<evidence type="ECO:0000313" key="2">
    <source>
        <dbReference type="Proteomes" id="UP000242164"/>
    </source>
</evidence>
<protein>
    <submittedName>
        <fullName evidence="1">Uncharacterized protein</fullName>
    </submittedName>
</protein>